<protein>
    <recommendedName>
        <fullName evidence="3">Retrotransposon Copia-like N-terminal domain-containing protein</fullName>
    </recommendedName>
</protein>
<dbReference type="EMBL" id="QGNW01000684">
    <property type="protein sequence ID" value="RVW65973.1"/>
    <property type="molecule type" value="Genomic_DNA"/>
</dbReference>
<dbReference type="Proteomes" id="UP000288805">
    <property type="component" value="Unassembled WGS sequence"/>
</dbReference>
<proteinExistence type="predicted"/>
<dbReference type="AlphaFoldDB" id="A0A438G179"/>
<evidence type="ECO:0000313" key="1">
    <source>
        <dbReference type="EMBL" id="RVW65973.1"/>
    </source>
</evidence>
<comment type="caution">
    <text evidence="1">The sequence shown here is derived from an EMBL/GenBank/DDBJ whole genome shotgun (WGS) entry which is preliminary data.</text>
</comment>
<evidence type="ECO:0008006" key="3">
    <source>
        <dbReference type="Google" id="ProtNLM"/>
    </source>
</evidence>
<gene>
    <name evidence="1" type="ORF">CK203_007485</name>
</gene>
<sequence>MAKSEIPTDFSKADLSNSYFTHHSDHPEETDPEGYATWSRCNDMVHSWIVNTLNLEIADICYSRENPPDESSPLCPPSILLCLSIRKAAPPHFDKRSSGICCKCCYGRAQQRQIFDYLEGRNRSIEHKKDGTD</sequence>
<organism evidence="1 2">
    <name type="scientific">Vitis vinifera</name>
    <name type="common">Grape</name>
    <dbReference type="NCBI Taxonomy" id="29760"/>
    <lineage>
        <taxon>Eukaryota</taxon>
        <taxon>Viridiplantae</taxon>
        <taxon>Streptophyta</taxon>
        <taxon>Embryophyta</taxon>
        <taxon>Tracheophyta</taxon>
        <taxon>Spermatophyta</taxon>
        <taxon>Magnoliopsida</taxon>
        <taxon>eudicotyledons</taxon>
        <taxon>Gunneridae</taxon>
        <taxon>Pentapetalae</taxon>
        <taxon>rosids</taxon>
        <taxon>Vitales</taxon>
        <taxon>Vitaceae</taxon>
        <taxon>Viteae</taxon>
        <taxon>Vitis</taxon>
    </lineage>
</organism>
<reference evidence="1 2" key="1">
    <citation type="journal article" date="2018" name="PLoS Genet.">
        <title>Population sequencing reveals clonal diversity and ancestral inbreeding in the grapevine cultivar Chardonnay.</title>
        <authorList>
            <person name="Roach M.J."/>
            <person name="Johnson D.L."/>
            <person name="Bohlmann J."/>
            <person name="van Vuuren H.J."/>
            <person name="Jones S.J."/>
            <person name="Pretorius I.S."/>
            <person name="Schmidt S.A."/>
            <person name="Borneman A.R."/>
        </authorList>
    </citation>
    <scope>NUCLEOTIDE SEQUENCE [LARGE SCALE GENOMIC DNA]</scope>
    <source>
        <strain evidence="2">cv. Chardonnay</strain>
        <tissue evidence="1">Leaf</tissue>
    </source>
</reference>
<evidence type="ECO:0000313" key="2">
    <source>
        <dbReference type="Proteomes" id="UP000288805"/>
    </source>
</evidence>
<accession>A0A438G179</accession>
<name>A0A438G179_VITVI</name>